<name>A0ABQ9WJ77_SAGOE</name>
<dbReference type="PROSITE" id="PS50190">
    <property type="entry name" value="SEC7"/>
    <property type="match status" value="1"/>
</dbReference>
<dbReference type="SUPFAM" id="SSF50729">
    <property type="entry name" value="PH domain-like"/>
    <property type="match status" value="1"/>
</dbReference>
<feature type="domain" description="PH" evidence="1">
    <location>
        <begin position="65"/>
        <end position="181"/>
    </location>
</feature>
<dbReference type="InterPro" id="IPR051707">
    <property type="entry name" value="PI-Interact_SigTrans_Reg"/>
</dbReference>
<dbReference type="Gene3D" id="1.10.1000.11">
    <property type="entry name" value="Arf Nucleotide-binding Site Opener,domain 2"/>
    <property type="match status" value="1"/>
</dbReference>
<dbReference type="PANTHER" id="PTHR14336">
    <property type="entry name" value="TANDEM PH DOMAIN CONTAINING PROTEIN"/>
    <property type="match status" value="1"/>
</dbReference>
<dbReference type="InterPro" id="IPR023394">
    <property type="entry name" value="Sec7_C_sf"/>
</dbReference>
<dbReference type="Pfam" id="PF00169">
    <property type="entry name" value="PH"/>
    <property type="match status" value="1"/>
</dbReference>
<sequence length="200" mass="23378">MLNTSLHNPSIWDKPPFERFVSMNRGINNGSDLLEDQLRNLFDSIKSEPFSIPEDDGNDLTHTFNPDWEGWLLKLGGRVNMWKRRWFILTDNFLYYFEFTTDKEPRGIIPLENLSVQKVYDPRKPFCLELYNPSCRGQKIKACKTDSDGRVVEGKHESYRISAANAEERDPWIEAIRASITRVPFYDLVSTRKKKIASKQ</sequence>
<dbReference type="CDD" id="cd01252">
    <property type="entry name" value="PH_GRP1-like"/>
    <property type="match status" value="1"/>
</dbReference>
<evidence type="ECO:0000313" key="3">
    <source>
        <dbReference type="EMBL" id="KAK2121713.1"/>
    </source>
</evidence>
<dbReference type="Gene3D" id="2.30.29.30">
    <property type="entry name" value="Pleckstrin-homology domain (PH domain)/Phosphotyrosine-binding domain (PTB)"/>
    <property type="match status" value="1"/>
</dbReference>
<feature type="domain" description="SEC7" evidence="2">
    <location>
        <begin position="1"/>
        <end position="48"/>
    </location>
</feature>
<proteinExistence type="predicted"/>
<dbReference type="SMART" id="SM00233">
    <property type="entry name" value="PH"/>
    <property type="match status" value="1"/>
</dbReference>
<keyword evidence="4" id="KW-1185">Reference proteome</keyword>
<organism evidence="3 4">
    <name type="scientific">Saguinus oedipus</name>
    <name type="common">Cotton-top tamarin</name>
    <name type="synonym">Oedipomidas oedipus</name>
    <dbReference type="NCBI Taxonomy" id="9490"/>
    <lineage>
        <taxon>Eukaryota</taxon>
        <taxon>Metazoa</taxon>
        <taxon>Chordata</taxon>
        <taxon>Craniata</taxon>
        <taxon>Vertebrata</taxon>
        <taxon>Euteleostomi</taxon>
        <taxon>Mammalia</taxon>
        <taxon>Eutheria</taxon>
        <taxon>Euarchontoglires</taxon>
        <taxon>Primates</taxon>
        <taxon>Haplorrhini</taxon>
        <taxon>Platyrrhini</taxon>
        <taxon>Cebidae</taxon>
        <taxon>Callitrichinae</taxon>
        <taxon>Saguinus</taxon>
    </lineage>
</organism>
<evidence type="ECO:0000259" key="2">
    <source>
        <dbReference type="PROSITE" id="PS50190"/>
    </source>
</evidence>
<reference evidence="3 4" key="1">
    <citation type="submission" date="2023-05" db="EMBL/GenBank/DDBJ databases">
        <title>B98-5 Cell Line De Novo Hybrid Assembly: An Optical Mapping Approach.</title>
        <authorList>
            <person name="Kananen K."/>
            <person name="Auerbach J.A."/>
            <person name="Kautto E."/>
            <person name="Blachly J.S."/>
        </authorList>
    </citation>
    <scope>NUCLEOTIDE SEQUENCE [LARGE SCALE GENOMIC DNA]</scope>
    <source>
        <strain evidence="3">B95-8</strain>
        <tissue evidence="3">Cell line</tissue>
    </source>
</reference>
<evidence type="ECO:0000313" key="4">
    <source>
        <dbReference type="Proteomes" id="UP001266305"/>
    </source>
</evidence>
<dbReference type="PROSITE" id="PS50003">
    <property type="entry name" value="PH_DOMAIN"/>
    <property type="match status" value="1"/>
</dbReference>
<protein>
    <submittedName>
        <fullName evidence="3">Cytohesin-4</fullName>
    </submittedName>
</protein>
<accession>A0ABQ9WJ77</accession>
<dbReference type="EMBL" id="JASSZA010000001">
    <property type="protein sequence ID" value="KAK2121713.1"/>
    <property type="molecule type" value="Genomic_DNA"/>
</dbReference>
<evidence type="ECO:0000259" key="1">
    <source>
        <dbReference type="PROSITE" id="PS50003"/>
    </source>
</evidence>
<dbReference type="Proteomes" id="UP001266305">
    <property type="component" value="Unassembled WGS sequence"/>
</dbReference>
<gene>
    <name evidence="3" type="primary">CYTH4_4</name>
    <name evidence="3" type="ORF">P7K49_003099</name>
</gene>
<dbReference type="Pfam" id="PF01369">
    <property type="entry name" value="Sec7"/>
    <property type="match status" value="1"/>
</dbReference>
<dbReference type="InterPro" id="IPR001849">
    <property type="entry name" value="PH_domain"/>
</dbReference>
<comment type="caution">
    <text evidence="3">The sequence shown here is derived from an EMBL/GenBank/DDBJ whole genome shotgun (WGS) entry which is preliminary data.</text>
</comment>
<dbReference type="InterPro" id="IPR000904">
    <property type="entry name" value="Sec7_dom"/>
</dbReference>
<dbReference type="InterPro" id="IPR011993">
    <property type="entry name" value="PH-like_dom_sf"/>
</dbReference>